<dbReference type="GO" id="GO:0001147">
    <property type="term" value="F:transcription termination site sequence-specific DNA binding"/>
    <property type="evidence" value="ECO:0007669"/>
    <property type="project" value="TreeGrafter"/>
</dbReference>
<dbReference type="CDD" id="cd18808">
    <property type="entry name" value="SF1_C_Upf1"/>
    <property type="match status" value="1"/>
</dbReference>
<organism evidence="8 9">
    <name type="scientific">Patella caerulea</name>
    <name type="common">Rayed Mediterranean limpet</name>
    <dbReference type="NCBI Taxonomy" id="87958"/>
    <lineage>
        <taxon>Eukaryota</taxon>
        <taxon>Metazoa</taxon>
        <taxon>Spiralia</taxon>
        <taxon>Lophotrochozoa</taxon>
        <taxon>Mollusca</taxon>
        <taxon>Gastropoda</taxon>
        <taxon>Patellogastropoda</taxon>
        <taxon>Patelloidea</taxon>
        <taxon>Patellidae</taxon>
        <taxon>Patella</taxon>
    </lineage>
</organism>
<feature type="compositionally biased region" description="Basic and acidic residues" evidence="6">
    <location>
        <begin position="430"/>
        <end position="439"/>
    </location>
</feature>
<dbReference type="InterPro" id="IPR045055">
    <property type="entry name" value="DNA2/NAM7-like"/>
</dbReference>
<dbReference type="SUPFAM" id="SSF52540">
    <property type="entry name" value="P-loop containing nucleoside triphosphate hydrolases"/>
    <property type="match status" value="1"/>
</dbReference>
<dbReference type="Gene3D" id="3.40.50.300">
    <property type="entry name" value="P-loop containing nucleotide triphosphate hydrolases"/>
    <property type="match status" value="2"/>
</dbReference>
<dbReference type="GO" id="GO:0016787">
    <property type="term" value="F:hydrolase activity"/>
    <property type="evidence" value="ECO:0007669"/>
    <property type="project" value="UniProtKB-KW"/>
</dbReference>
<keyword evidence="2" id="KW-0378">Hydrolase</keyword>
<dbReference type="GO" id="GO:0006369">
    <property type="term" value="P:termination of RNA polymerase II transcription"/>
    <property type="evidence" value="ECO:0007669"/>
    <property type="project" value="TreeGrafter"/>
</dbReference>
<dbReference type="PANTHER" id="PTHR10887">
    <property type="entry name" value="DNA2/NAM7 HELICASE FAMILY"/>
    <property type="match status" value="1"/>
</dbReference>
<feature type="compositionally biased region" description="Low complexity" evidence="6">
    <location>
        <begin position="1102"/>
        <end position="1126"/>
    </location>
</feature>
<dbReference type="EMBL" id="JAZGQO010000007">
    <property type="protein sequence ID" value="KAK6181631.1"/>
    <property type="molecule type" value="Genomic_DNA"/>
</dbReference>
<evidence type="ECO:0000256" key="2">
    <source>
        <dbReference type="ARBA" id="ARBA00022801"/>
    </source>
</evidence>
<dbReference type="InterPro" id="IPR041679">
    <property type="entry name" value="DNA2/NAM7-like_C"/>
</dbReference>
<dbReference type="GO" id="GO:0004386">
    <property type="term" value="F:helicase activity"/>
    <property type="evidence" value="ECO:0007669"/>
    <property type="project" value="UniProtKB-KW"/>
</dbReference>
<evidence type="ECO:0000256" key="6">
    <source>
        <dbReference type="SAM" id="MobiDB-lite"/>
    </source>
</evidence>
<feature type="compositionally biased region" description="Low complexity" evidence="6">
    <location>
        <begin position="1520"/>
        <end position="1539"/>
    </location>
</feature>
<dbReference type="GO" id="GO:0016604">
    <property type="term" value="C:nuclear body"/>
    <property type="evidence" value="ECO:0007669"/>
    <property type="project" value="TreeGrafter"/>
</dbReference>
<gene>
    <name evidence="8" type="ORF">SNE40_009452</name>
</gene>
<evidence type="ECO:0000256" key="3">
    <source>
        <dbReference type="ARBA" id="ARBA00022806"/>
    </source>
</evidence>
<dbReference type="Proteomes" id="UP001347796">
    <property type="component" value="Unassembled WGS sequence"/>
</dbReference>
<dbReference type="Pfam" id="PF13086">
    <property type="entry name" value="AAA_11"/>
    <property type="match status" value="1"/>
</dbReference>
<dbReference type="CDD" id="cd18042">
    <property type="entry name" value="DEXXQc_SETX"/>
    <property type="match status" value="1"/>
</dbReference>
<feature type="region of interest" description="Disordered" evidence="6">
    <location>
        <begin position="197"/>
        <end position="271"/>
    </location>
</feature>
<evidence type="ECO:0000256" key="1">
    <source>
        <dbReference type="ARBA" id="ARBA00022741"/>
    </source>
</evidence>
<feature type="compositionally biased region" description="Polar residues" evidence="6">
    <location>
        <begin position="240"/>
        <end position="266"/>
    </location>
</feature>
<dbReference type="InterPro" id="IPR027417">
    <property type="entry name" value="P-loop_NTPase"/>
</dbReference>
<dbReference type="GO" id="GO:0005694">
    <property type="term" value="C:chromosome"/>
    <property type="evidence" value="ECO:0007669"/>
    <property type="project" value="UniProtKB-ARBA"/>
</dbReference>
<accession>A0AAN8PYG3</accession>
<feature type="compositionally biased region" description="Basic and acidic residues" evidence="6">
    <location>
        <begin position="618"/>
        <end position="631"/>
    </location>
</feature>
<dbReference type="GO" id="GO:0005524">
    <property type="term" value="F:ATP binding"/>
    <property type="evidence" value="ECO:0007669"/>
    <property type="project" value="UniProtKB-KW"/>
</dbReference>
<feature type="domain" description="AAA+ ATPase" evidence="7">
    <location>
        <begin position="1902"/>
        <end position="2175"/>
    </location>
</feature>
<dbReference type="PANTHER" id="PTHR10887:SF495">
    <property type="entry name" value="HELICASE SENATAXIN ISOFORM X1-RELATED"/>
    <property type="match status" value="1"/>
</dbReference>
<feature type="compositionally biased region" description="Low complexity" evidence="6">
    <location>
        <begin position="212"/>
        <end position="223"/>
    </location>
</feature>
<feature type="region of interest" description="Disordered" evidence="6">
    <location>
        <begin position="608"/>
        <end position="637"/>
    </location>
</feature>
<feature type="region of interest" description="Disordered" evidence="6">
    <location>
        <begin position="782"/>
        <end position="808"/>
    </location>
</feature>
<feature type="compositionally biased region" description="Polar residues" evidence="6">
    <location>
        <begin position="1"/>
        <end position="12"/>
    </location>
</feature>
<feature type="region of interest" description="Disordered" evidence="6">
    <location>
        <begin position="1065"/>
        <end position="1259"/>
    </location>
</feature>
<feature type="compositionally biased region" description="Low complexity" evidence="6">
    <location>
        <begin position="1134"/>
        <end position="1197"/>
    </location>
</feature>
<feature type="region of interest" description="Disordered" evidence="6">
    <location>
        <begin position="71"/>
        <end position="93"/>
    </location>
</feature>
<feature type="region of interest" description="Disordered" evidence="6">
    <location>
        <begin position="162"/>
        <end position="181"/>
    </location>
</feature>
<dbReference type="InterPro" id="IPR003593">
    <property type="entry name" value="AAA+_ATPase"/>
</dbReference>
<dbReference type="SMART" id="SM00382">
    <property type="entry name" value="AAA"/>
    <property type="match status" value="1"/>
</dbReference>
<feature type="region of interest" description="Disordered" evidence="6">
    <location>
        <begin position="403"/>
        <end position="446"/>
    </location>
</feature>
<feature type="compositionally biased region" description="Low complexity" evidence="6">
    <location>
        <begin position="80"/>
        <end position="93"/>
    </location>
</feature>
<evidence type="ECO:0000313" key="9">
    <source>
        <dbReference type="Proteomes" id="UP001347796"/>
    </source>
</evidence>
<dbReference type="FunFam" id="3.40.50.300:FF:000326">
    <property type="entry name" value="P-loop containing nucleoside triphosphate hydrolase"/>
    <property type="match status" value="1"/>
</dbReference>
<feature type="compositionally biased region" description="Polar residues" evidence="6">
    <location>
        <begin position="118"/>
        <end position="141"/>
    </location>
</feature>
<evidence type="ECO:0000313" key="8">
    <source>
        <dbReference type="EMBL" id="KAK6181631.1"/>
    </source>
</evidence>
<dbReference type="Pfam" id="PF13087">
    <property type="entry name" value="AAA_12"/>
    <property type="match status" value="1"/>
</dbReference>
<feature type="compositionally biased region" description="Polar residues" evidence="6">
    <location>
        <begin position="1198"/>
        <end position="1210"/>
    </location>
</feature>
<feature type="compositionally biased region" description="Polar residues" evidence="6">
    <location>
        <begin position="1065"/>
        <end position="1074"/>
    </location>
</feature>
<feature type="compositionally biased region" description="Basic and acidic residues" evidence="6">
    <location>
        <begin position="1083"/>
        <end position="1093"/>
    </location>
</feature>
<dbReference type="InterPro" id="IPR041677">
    <property type="entry name" value="DNA2/NAM7_AAA_11"/>
</dbReference>
<evidence type="ECO:0000259" key="7">
    <source>
        <dbReference type="SMART" id="SM00382"/>
    </source>
</evidence>
<keyword evidence="3" id="KW-0347">Helicase</keyword>
<keyword evidence="5" id="KW-0175">Coiled coil</keyword>
<evidence type="ECO:0000256" key="4">
    <source>
        <dbReference type="ARBA" id="ARBA00022840"/>
    </source>
</evidence>
<sequence length="2407" mass="268647">MSNLFSFGQSSQETDETNETAPFCQTDSDSETVIMSDVSVFQTTSGSLQDDIICVSDSDSDSIFSHFNAQTNHKTKKTSTKASSSKEVSSPNKEQLIINETARSLLSQKFETKCKSKNSTLVTKPNVSKETISPKQENSSIIKKDPSVSHWPIFSEYVQNNSQSKLNKKKGSRLKKQTNVKSNLKVAKSYRQRLVQSWNGRERKNCSQPAISDPSTSADGSSSLEIDQVESWSESDSDFETSPIQQKKLVSQKNSSKSTGNSSQILSPILSRKRIKNRTDDSLVKTKIISVSMNVQNERKINSSPALMFTESDEEKISELQSPQENSSRRRDSSSPTLIPESDDEASQPLPELLPKTVHKHLPTLDSDEETQQPDYSDDEINHNIFKSQVVGKNNHESSVVRNVPLQDSADESTQEPDSMSEVSPNVARKLSDSLHSDSSDELPDCDFLTQPFEVKSSDVSAAKDKMDKTPTDANISYAVPISSSVLTHSTHYVKFDSKGKSNLYFPSKNNQTEISSPQVKLSNNNLSTLISEIKENDNVKKSTQPLSKAQPFSLSPLKSQNISASPNIFEKMAASSQALLKDSQFHSDVEMDEFIIVPVLKLGNSGSVNDNSAPFSDNKDTDDSSDDKIAGDGNPCLGTVEFKHPETFKDKSDKSTKNSVNFGAVEVKEEVDNGWSYTQDDNDDDVVEIFDSDDEDALFCLSQVPVNIKSEPESEEDGEVVGDDEFGAMAKLYDNEEDEFEQPKLKQTKFDSSSKQTIVEAAAPVDKDVDLFDSYFQDDFTDDEEKAMEEGKDADENESDEFSDEDIFNQSTTNLCDKIKFDESENEKEKQTKHIATGANTCFKEKNILPVSKQSSEINLDLIPDIQSIDKDGIKLSEEMEDISSREIDNNLTFINDFFDDFGDSFPKKIDELKLKCDDVDKCVMGPPTIVTPDQDVTSDSITTNISPILNKPETTSDDEIYNNLTQIDGFHSPGHVTLYKSDEEDRGTSTSSKTNFKRRKKLLSESSIESAFDDKGNNCIDISDDEIYYASTQLITDITEPSTSSDDLGVIEDLLAKGKTFNKSKSVTSNKPKQIIQIDPQRQESKKEIRDKYKRTKEMNISNSGKLSSDSKSTSSSITALSSKSTDKRSTSNKPSSCSHSNQSSSSKPCSSNKPSSSSKPMLSSKPSTDNSTSSNKPSQYSNSASSTKPSSNSKQPISAQNISNEQLDPTVKNPTKSKNSSSKKSVSRFLSKSKPHSTISISKKNSTSLTTHQSSSWLNKNHQVPCISTKKKKSATKSLKSVNEPFSLTQKITTAREQLKHRKYQPKAPEGAIAKYNNTRDEMENLTCSDVQLPDVNDILNKQLPILSCNVNEIRRGIELENAENFPKEPSAAREDLGNNEVSSMKAKSLPNKPETVIADPYAEASTSVCALTDQNKSVEKNETLVRHSVNEVNKNKRQKTLDSDNERELTKNAEEIVPAKKKKECIEVIGIKKNRTAGKEKVNTATTTAKDSVLLDELIDKMGPINQPTHLPFQRKVAVSKQSSSSTISSAASVRKPLDSSSSIPLQPKGDPRKQKHALHSTSAASSGLPAPSVNLMLKNNQQPRHPLSTYNAVSSHTVSNTVLSKPTVQEKTKVNKIFKLDDYYRIILRWNPVWLDEQDNAKNNGQPPPLLGKANVFQLLESYTNIQEYQEIMLNLLALETWEMITRDWKEKHHKQKSDDFQIGLESIQTEEEFIRFVWLGILSPNVFESGNYPREMDLVRIDMFGVFIQECNKGNKKTPQSSCYPQMAFVEKVTVHKNQEAGAIIKRVKALEKHPLIKGRTLITMKIITKVKYRKFSPDGSKLMKLEVLSSLVTNQRQISALAYFPRNPLHKDILKPGNKQIYSHHRTNHLLTGFDVSQSQAISSISQAVKQPVICPKICILQGPPGTGKSHTIVGFLNAIIKSDRTRGCVCLATPSNGAADELMRRLIRDNRNTKENNKDKLRVVRVGNSSSVHPDVRSHCWDVLTNNKRKSVLREKQKQNIPDSVQQDMKRLEERIDKFKKELETCRKAKDDLKAGKCQVDLNKLVNQQRNLEKQFTNSLNKDITLTGQEEFMIKSDILLHADVVCGTLSSFGSQRLLDILRNGRSANRREHFTCLIIDEASQASELDCLIPLQYGVKKIVLVGDPEQLPATVLSKKAGEMNFGQSLLERLYNYFKHNDEQAICMLKTQYRMDSTIFSFPNKLIYNDELNTHKSVQQNSEKFPLIPYLVFDMVCGKETANAESICNTVEAQCTVELCQNIVRRAKLSQSSIGVICPYQSQKALVLEGLKNSNLNSIEVGTVDGFQGREKPVIILNCVRSQSASGGIGFLADRRRMNVAITRAKSALYILGNLNSLKKSGDWRLLIEDAVSRRRVISVNKIADFCRQTDECFKRRTQTKT</sequence>
<dbReference type="InterPro" id="IPR047187">
    <property type="entry name" value="SF1_C_Upf1"/>
</dbReference>
<feature type="coiled-coil region" evidence="5">
    <location>
        <begin position="2010"/>
        <end position="2070"/>
    </location>
</feature>
<feature type="region of interest" description="Disordered" evidence="6">
    <location>
        <begin position="1520"/>
        <end position="1579"/>
    </location>
</feature>
<feature type="region of interest" description="Disordered" evidence="6">
    <location>
        <begin position="118"/>
        <end position="144"/>
    </location>
</feature>
<name>A0AAN8PYG3_PATCE</name>
<reference evidence="8 9" key="1">
    <citation type="submission" date="2024-01" db="EMBL/GenBank/DDBJ databases">
        <title>The genome of the rayed Mediterranean limpet Patella caerulea (Linnaeus, 1758).</title>
        <authorList>
            <person name="Anh-Thu Weber A."/>
            <person name="Halstead-Nussloch G."/>
        </authorList>
    </citation>
    <scope>NUCLEOTIDE SEQUENCE [LARGE SCALE GENOMIC DNA]</scope>
    <source>
        <strain evidence="8">AATW-2023a</strain>
        <tissue evidence="8">Whole specimen</tissue>
    </source>
</reference>
<keyword evidence="9" id="KW-1185">Reference proteome</keyword>
<keyword evidence="1" id="KW-0547">Nucleotide-binding</keyword>
<feature type="region of interest" description="Disordered" evidence="6">
    <location>
        <begin position="302"/>
        <end position="350"/>
    </location>
</feature>
<evidence type="ECO:0000256" key="5">
    <source>
        <dbReference type="SAM" id="Coils"/>
    </source>
</evidence>
<feature type="compositionally biased region" description="Basic residues" evidence="6">
    <location>
        <begin position="166"/>
        <end position="178"/>
    </location>
</feature>
<feature type="region of interest" description="Disordered" evidence="6">
    <location>
        <begin position="1"/>
        <end position="25"/>
    </location>
</feature>
<comment type="caution">
    <text evidence="8">The sequence shown here is derived from an EMBL/GenBank/DDBJ whole genome shotgun (WGS) entry which is preliminary data.</text>
</comment>
<keyword evidence="4" id="KW-0067">ATP-binding</keyword>
<feature type="compositionally biased region" description="Low complexity" evidence="6">
    <location>
        <begin position="1219"/>
        <end position="1254"/>
    </location>
</feature>
<protein>
    <recommendedName>
        <fullName evidence="7">AAA+ ATPase domain-containing protein</fullName>
    </recommendedName>
</protein>
<proteinExistence type="predicted"/>